<evidence type="ECO:0000256" key="1">
    <source>
        <dbReference type="SAM" id="Phobius"/>
    </source>
</evidence>
<dbReference type="GeneID" id="9223809"/>
<gene>
    <name evidence="2" type="ORF">MCYG_04940</name>
</gene>
<dbReference type="HOGENOM" id="CLU_125080_1_0_1"/>
<dbReference type="EMBL" id="DS995704">
    <property type="protein sequence ID" value="EEQ32121.1"/>
    <property type="molecule type" value="Genomic_DNA"/>
</dbReference>
<dbReference type="RefSeq" id="XP_002847203.1">
    <property type="nucleotide sequence ID" value="XM_002847157.1"/>
</dbReference>
<dbReference type="OrthoDB" id="2989864at2759"/>
<sequence>MFEYFTAWHIPPLFVATATTFGGLMPFWNAKYAIEEFGLPKRIAVSKEAQSVMVSGSGQTTALGLVLFAFYFQGKFREVDTIMVILAYLGLVDGYVCWREGVPGTALFRATSGLLIAGWGWFGLTST</sequence>
<reference evidence="3" key="1">
    <citation type="journal article" date="2012" name="MBio">
        <title>Comparative genome analysis of Trichophyton rubrum and related dermatophytes reveals candidate genes involved in infection.</title>
        <authorList>
            <person name="Martinez D.A."/>
            <person name="Oliver B.G."/>
            <person name="Graeser Y."/>
            <person name="Goldberg J.M."/>
            <person name="Li W."/>
            <person name="Martinez-Rossi N.M."/>
            <person name="Monod M."/>
            <person name="Shelest E."/>
            <person name="Barton R.C."/>
            <person name="Birch E."/>
            <person name="Brakhage A.A."/>
            <person name="Chen Z."/>
            <person name="Gurr S.J."/>
            <person name="Heiman D."/>
            <person name="Heitman J."/>
            <person name="Kosti I."/>
            <person name="Rossi A."/>
            <person name="Saif S."/>
            <person name="Samalova M."/>
            <person name="Saunders C.W."/>
            <person name="Shea T."/>
            <person name="Summerbell R.C."/>
            <person name="Xu J."/>
            <person name="Young S."/>
            <person name="Zeng Q."/>
            <person name="Birren B.W."/>
            <person name="Cuomo C.A."/>
            <person name="White T.C."/>
        </authorList>
    </citation>
    <scope>NUCLEOTIDE SEQUENCE [LARGE SCALE GENOMIC DNA]</scope>
    <source>
        <strain evidence="3">ATCC MYA-4605 / CBS 113480</strain>
    </source>
</reference>
<feature type="transmembrane region" description="Helical" evidence="1">
    <location>
        <begin position="79"/>
        <end position="98"/>
    </location>
</feature>
<name>C5FQG8_ARTOC</name>
<dbReference type="Pfam" id="PF14087">
    <property type="entry name" value="DUF4267"/>
    <property type="match status" value="1"/>
</dbReference>
<protein>
    <submittedName>
        <fullName evidence="2">Uncharacterized protein</fullName>
    </submittedName>
</protein>
<dbReference type="OMA" id="DTIMVIL"/>
<proteinExistence type="predicted"/>
<evidence type="ECO:0000313" key="3">
    <source>
        <dbReference type="Proteomes" id="UP000002035"/>
    </source>
</evidence>
<dbReference type="eggNOG" id="ENOG502S8II">
    <property type="taxonomic scope" value="Eukaryota"/>
</dbReference>
<dbReference type="InterPro" id="IPR025363">
    <property type="entry name" value="DUF4267"/>
</dbReference>
<keyword evidence="3" id="KW-1185">Reference proteome</keyword>
<keyword evidence="1" id="KW-0812">Transmembrane</keyword>
<dbReference type="Proteomes" id="UP000002035">
    <property type="component" value="Unassembled WGS sequence"/>
</dbReference>
<feature type="transmembrane region" description="Helical" evidence="1">
    <location>
        <begin position="105"/>
        <end position="124"/>
    </location>
</feature>
<accession>C5FQG8</accession>
<feature type="transmembrane region" description="Helical" evidence="1">
    <location>
        <begin position="12"/>
        <end position="30"/>
    </location>
</feature>
<keyword evidence="1" id="KW-0472">Membrane</keyword>
<dbReference type="AlphaFoldDB" id="C5FQG8"/>
<evidence type="ECO:0000313" key="2">
    <source>
        <dbReference type="EMBL" id="EEQ32121.1"/>
    </source>
</evidence>
<dbReference type="VEuPathDB" id="FungiDB:MCYG_04940"/>
<keyword evidence="1" id="KW-1133">Transmembrane helix</keyword>
<organism evidence="2 3">
    <name type="scientific">Arthroderma otae (strain ATCC MYA-4605 / CBS 113480)</name>
    <name type="common">Microsporum canis</name>
    <dbReference type="NCBI Taxonomy" id="554155"/>
    <lineage>
        <taxon>Eukaryota</taxon>
        <taxon>Fungi</taxon>
        <taxon>Dikarya</taxon>
        <taxon>Ascomycota</taxon>
        <taxon>Pezizomycotina</taxon>
        <taxon>Eurotiomycetes</taxon>
        <taxon>Eurotiomycetidae</taxon>
        <taxon>Onygenales</taxon>
        <taxon>Arthrodermataceae</taxon>
        <taxon>Microsporum</taxon>
    </lineage>
</organism>
<feature type="transmembrane region" description="Helical" evidence="1">
    <location>
        <begin position="51"/>
        <end position="73"/>
    </location>
</feature>